<evidence type="ECO:0000256" key="1">
    <source>
        <dbReference type="ARBA" id="ARBA00001954"/>
    </source>
</evidence>
<comment type="cofactor">
    <cofactor evidence="1">
        <name>Fe(2+)</name>
        <dbReference type="ChEBI" id="CHEBI:29033"/>
    </cofactor>
</comment>
<dbReference type="SMART" id="SM00558">
    <property type="entry name" value="JmjC"/>
    <property type="match status" value="1"/>
</dbReference>
<dbReference type="PANTHER" id="PTHR13096">
    <property type="entry name" value="MINA53 MYC INDUCED NUCLEAR ANTIGEN"/>
    <property type="match status" value="1"/>
</dbReference>
<dbReference type="Proteomes" id="UP000501648">
    <property type="component" value="Chromosome"/>
</dbReference>
<organism evidence="7 8">
    <name type="scientific">Herbaspirillum rubrisubalbicans Os34</name>
    <dbReference type="NCBI Taxonomy" id="1235827"/>
    <lineage>
        <taxon>Bacteria</taxon>
        <taxon>Pseudomonadati</taxon>
        <taxon>Pseudomonadota</taxon>
        <taxon>Betaproteobacteria</taxon>
        <taxon>Burkholderiales</taxon>
        <taxon>Oxalobacteraceae</taxon>
        <taxon>Herbaspirillum</taxon>
    </lineage>
</organism>
<dbReference type="InterPro" id="IPR003347">
    <property type="entry name" value="JmjC_dom"/>
</dbReference>
<protein>
    <submittedName>
        <fullName evidence="7">Cupin domain-containing protein</fullName>
    </submittedName>
</protein>
<dbReference type="EMBL" id="CP008956">
    <property type="protein sequence ID" value="QJQ02174.1"/>
    <property type="molecule type" value="Genomic_DNA"/>
</dbReference>
<feature type="domain" description="JmjC" evidence="6">
    <location>
        <begin position="108"/>
        <end position="234"/>
    </location>
</feature>
<dbReference type="Pfam" id="PF20514">
    <property type="entry name" value="WHD_ROXA"/>
    <property type="match status" value="1"/>
</dbReference>
<dbReference type="Pfam" id="PF08007">
    <property type="entry name" value="JmjC_2"/>
    <property type="match status" value="1"/>
</dbReference>
<reference evidence="7 8" key="1">
    <citation type="journal article" date="2012" name="J. Bacteriol.">
        <title>Genome sequence of the pathogenic Herbaspirillum seropedicae strain Os34, isolated from rice roots.</title>
        <authorList>
            <person name="Ye W."/>
            <person name="Ye S."/>
            <person name="Liu J."/>
            <person name="Chang S."/>
            <person name="Chen M."/>
            <person name="Zhu B."/>
            <person name="Guo L."/>
            <person name="An Q."/>
        </authorList>
    </citation>
    <scope>NUCLEOTIDE SEQUENCE [LARGE SCALE GENOMIC DNA]</scope>
    <source>
        <strain evidence="7 8">Os34</strain>
    </source>
</reference>
<dbReference type="Gene3D" id="2.60.120.650">
    <property type="entry name" value="Cupin"/>
    <property type="match status" value="1"/>
</dbReference>
<dbReference type="GO" id="GO:0046872">
    <property type="term" value="F:metal ion binding"/>
    <property type="evidence" value="ECO:0007669"/>
    <property type="project" value="UniProtKB-KW"/>
</dbReference>
<sequence>MACRRVSPPIMATMKNLDLLGGITPAQFLRDYWHKKPLLIRNAIPGFTAPLPRQELFDLARRDEVESRLITHRSDGWDMQHGPFNKLPPLKQKAWTLLVQGVNLHHPAADALLRQFRFVPDARLDDLMISYATDGGGVGPHFDSYDVFLLQAHGQRRWRISAQDDLTLEEGVPLKILSHFQAEQEFVLEPGDMLYLPPHYAHDGVAVGECMTYSIGFRAPTYQELGESFLEFMMDTIDLPGRYADPDLKTSAKPAELQLDMLTRIREELNKIRFTDDDITIFLGQHLSEPKPSVFFEAPTEEMSFARFFQGAKKRGLVLHRKTRMLYRGSHVFINGESFQVGRADKVILAKLADQRRLEKTDFAQASEDLLEALHEWHESGWLVIIRD</sequence>
<evidence type="ECO:0000256" key="2">
    <source>
        <dbReference type="ARBA" id="ARBA00022723"/>
    </source>
</evidence>
<keyword evidence="3" id="KW-0223">Dioxygenase</keyword>
<keyword evidence="5" id="KW-0408">Iron</keyword>
<name>A0A6M3ZU46_9BURK</name>
<accession>A0A6M3ZU46</accession>
<dbReference type="InterPro" id="IPR046799">
    <property type="entry name" value="ROXA-like_wH"/>
</dbReference>
<evidence type="ECO:0000256" key="3">
    <source>
        <dbReference type="ARBA" id="ARBA00022964"/>
    </source>
</evidence>
<dbReference type="PANTHER" id="PTHR13096:SF8">
    <property type="entry name" value="RIBOSOMAL OXYGENASE 1"/>
    <property type="match status" value="1"/>
</dbReference>
<keyword evidence="4" id="KW-0560">Oxidoreductase</keyword>
<evidence type="ECO:0000256" key="5">
    <source>
        <dbReference type="ARBA" id="ARBA00023004"/>
    </source>
</evidence>
<keyword evidence="2" id="KW-0479">Metal-binding</keyword>
<dbReference type="GO" id="GO:0016706">
    <property type="term" value="F:2-oxoglutarate-dependent dioxygenase activity"/>
    <property type="evidence" value="ECO:0007669"/>
    <property type="project" value="TreeGrafter"/>
</dbReference>
<dbReference type="SUPFAM" id="SSF51197">
    <property type="entry name" value="Clavaminate synthase-like"/>
    <property type="match status" value="1"/>
</dbReference>
<dbReference type="AlphaFoldDB" id="A0A6M3ZU46"/>
<evidence type="ECO:0000259" key="6">
    <source>
        <dbReference type="PROSITE" id="PS51184"/>
    </source>
</evidence>
<dbReference type="PROSITE" id="PS51184">
    <property type="entry name" value="JMJC"/>
    <property type="match status" value="1"/>
</dbReference>
<proteinExistence type="predicted"/>
<gene>
    <name evidence="7" type="ORF">C798_18635</name>
</gene>
<evidence type="ECO:0000313" key="7">
    <source>
        <dbReference type="EMBL" id="QJQ02174.1"/>
    </source>
</evidence>
<evidence type="ECO:0000256" key="4">
    <source>
        <dbReference type="ARBA" id="ARBA00023002"/>
    </source>
</evidence>
<evidence type="ECO:0000313" key="8">
    <source>
        <dbReference type="Proteomes" id="UP000501648"/>
    </source>
</evidence>
<dbReference type="InterPro" id="IPR039994">
    <property type="entry name" value="NO66-like"/>
</dbReference>
<dbReference type="Gene3D" id="3.40.366.30">
    <property type="entry name" value="50S ribosomal protein L16 arginine hydroxylase, Chain A, Domain 2"/>
    <property type="match status" value="1"/>
</dbReference>